<name>A0A9P9YI15_9MUSC</name>
<proteinExistence type="predicted"/>
<protein>
    <submittedName>
        <fullName evidence="1">Uncharacterized protein</fullName>
    </submittedName>
</protein>
<comment type="caution">
    <text evidence="1">The sequence shown here is derived from an EMBL/GenBank/DDBJ whole genome shotgun (WGS) entry which is preliminary data.</text>
</comment>
<dbReference type="EMBL" id="JAMKOV010000013">
    <property type="protein sequence ID" value="KAI8037360.1"/>
    <property type="molecule type" value="Genomic_DNA"/>
</dbReference>
<keyword evidence="2" id="KW-1185">Reference proteome</keyword>
<reference evidence="1" key="1">
    <citation type="journal article" date="2023" name="Genome Biol. Evol.">
        <title>Long-read-based Genome Assembly of Drosophila gunungcola Reveals Fewer Chemosensory Genes in Flower-breeding Species.</title>
        <authorList>
            <person name="Negi A."/>
            <person name="Liao B.Y."/>
            <person name="Yeh S.D."/>
        </authorList>
    </citation>
    <scope>NUCLEOTIDE SEQUENCE</scope>
    <source>
        <strain evidence="1">Sukarami</strain>
    </source>
</reference>
<evidence type="ECO:0000313" key="2">
    <source>
        <dbReference type="Proteomes" id="UP001059596"/>
    </source>
</evidence>
<dbReference type="Proteomes" id="UP001059596">
    <property type="component" value="Unassembled WGS sequence"/>
</dbReference>
<organism evidence="1 2">
    <name type="scientific">Drosophila gunungcola</name>
    <name type="common">fruit fly</name>
    <dbReference type="NCBI Taxonomy" id="103775"/>
    <lineage>
        <taxon>Eukaryota</taxon>
        <taxon>Metazoa</taxon>
        <taxon>Ecdysozoa</taxon>
        <taxon>Arthropoda</taxon>
        <taxon>Hexapoda</taxon>
        <taxon>Insecta</taxon>
        <taxon>Pterygota</taxon>
        <taxon>Neoptera</taxon>
        <taxon>Endopterygota</taxon>
        <taxon>Diptera</taxon>
        <taxon>Brachycera</taxon>
        <taxon>Muscomorpha</taxon>
        <taxon>Ephydroidea</taxon>
        <taxon>Drosophilidae</taxon>
        <taxon>Drosophila</taxon>
        <taxon>Sophophora</taxon>
    </lineage>
</organism>
<accession>A0A9P9YI15</accession>
<dbReference type="AlphaFoldDB" id="A0A9P9YI15"/>
<gene>
    <name evidence="1" type="ORF">M5D96_010111</name>
</gene>
<sequence>MSHRCEKSPRPSNECSGLVKTPSFSWIKPRRRLPTMDCLGTALFSGKAVRITPIGRKWP</sequence>
<evidence type="ECO:0000313" key="1">
    <source>
        <dbReference type="EMBL" id="KAI8037360.1"/>
    </source>
</evidence>